<comment type="caution">
    <text evidence="1">The sequence shown here is derived from an EMBL/GenBank/DDBJ whole genome shotgun (WGS) entry which is preliminary data.</text>
</comment>
<sequence length="464" mass="53930">MVIMIKRGSLQRLWKSKAIQHETLSGLVNRFLVIPFLKFGIGKSVTEKTAHSFDNISKVAKKYHEEGFSVIIIPSHPMARRHTLGMMYHCMKISRDISGSFPHVVLATDEITFVYITVRTINRLMQYLYRLIGKWGGHIMLNRNDPNSSFRAGIEIARLLRDQSIVVMAGEGYPRHDSRKYVDIPNSAESFYTKLKHKNLLAPESDKVTFVSDLTREIQALIDREDRQAYRSGKLADHVVESIWKLLYKRIPDGESLAIHDIIDELLLSWGERFGCLQGIDPVLGITVQPHYKTLILPVVFTEYGVKRLHIDVRDFFSIDNVSYTEVKRSLRDMETIQHHNLALEMYGDQEYHRLRVIQDICDFTHIAYQPRHNLFEDYHAGLLPFQEMSAALKEKQASARNASEAQRSESYHEYLYKFRTAAELALLDDNDRALFREILRLNTRDLERVIPSVRIRQAWKQDD</sequence>
<accession>A0A2G6E325</accession>
<organism evidence="1 2">
    <name type="scientific">candidate division KSB3 bacterium</name>
    <dbReference type="NCBI Taxonomy" id="2044937"/>
    <lineage>
        <taxon>Bacteria</taxon>
        <taxon>candidate division KSB3</taxon>
    </lineage>
</organism>
<gene>
    <name evidence="1" type="ORF">CSB45_11525</name>
</gene>
<proteinExistence type="predicted"/>
<dbReference type="AlphaFoldDB" id="A0A2G6E325"/>
<protein>
    <submittedName>
        <fullName evidence="1">Uncharacterized protein</fullName>
    </submittedName>
</protein>
<reference evidence="1 2" key="1">
    <citation type="submission" date="2017-10" db="EMBL/GenBank/DDBJ databases">
        <title>Novel microbial diversity and functional potential in the marine mammal oral microbiome.</title>
        <authorList>
            <person name="Dudek N.K."/>
            <person name="Sun C.L."/>
            <person name="Burstein D."/>
            <person name="Kantor R.S."/>
            <person name="Aliaga Goltsman D.S."/>
            <person name="Bik E.M."/>
            <person name="Thomas B.C."/>
            <person name="Banfield J.F."/>
            <person name="Relman D.A."/>
        </authorList>
    </citation>
    <scope>NUCLEOTIDE SEQUENCE [LARGE SCALE GENOMIC DNA]</scope>
    <source>
        <strain evidence="1">DOLZORAL124_49_17</strain>
    </source>
</reference>
<dbReference type="Proteomes" id="UP000229740">
    <property type="component" value="Unassembled WGS sequence"/>
</dbReference>
<evidence type="ECO:0000313" key="2">
    <source>
        <dbReference type="Proteomes" id="UP000229740"/>
    </source>
</evidence>
<dbReference type="EMBL" id="PDPS01000034">
    <property type="protein sequence ID" value="PID56474.1"/>
    <property type="molecule type" value="Genomic_DNA"/>
</dbReference>
<evidence type="ECO:0000313" key="1">
    <source>
        <dbReference type="EMBL" id="PID56474.1"/>
    </source>
</evidence>
<name>A0A2G6E325_9BACT</name>